<dbReference type="Pfam" id="PF20772">
    <property type="entry name" value="TACO1_YebC_N"/>
    <property type="match status" value="1"/>
</dbReference>
<dbReference type="GO" id="GO:0006355">
    <property type="term" value="P:regulation of DNA-templated transcription"/>
    <property type="evidence" value="ECO:0007669"/>
    <property type="project" value="UniProtKB-UniRule"/>
</dbReference>
<dbReference type="GO" id="GO:0005829">
    <property type="term" value="C:cytosol"/>
    <property type="evidence" value="ECO:0007669"/>
    <property type="project" value="TreeGrafter"/>
</dbReference>
<sequence length="251" mass="27692">MSGHSHYSTIKRQKGIKDAQKGRVFSKLSRLISLAVKAGGGITDPSANYKLRMAIESARAANMPKENVERAISRAGVEAESLEEMTYEGYGPMGIAVIVEVTTDSRNRTGQEIKNIFERVGGSLGGPGSVSFNFDTQGLIVIPKSDNAQTQILNLIDMGVEDFQEEQDSIEIYTQQDKVSDIKEKLIAQGINVVSSDIIKRPKNYQTLTNSVEVERALNFLEKIEDHDDVQKVFTNIDIPDELINKQEAAS</sequence>
<dbReference type="InterPro" id="IPR017856">
    <property type="entry name" value="Integrase-like_N"/>
</dbReference>
<evidence type="ECO:0000256" key="1">
    <source>
        <dbReference type="ARBA" id="ARBA00008724"/>
    </source>
</evidence>
<gene>
    <name evidence="9" type="ORF">A2628_00860</name>
</gene>
<dbReference type="GO" id="GO:0003677">
    <property type="term" value="F:DNA binding"/>
    <property type="evidence" value="ECO:0007669"/>
    <property type="project" value="UniProtKB-UniRule"/>
</dbReference>
<dbReference type="InterPro" id="IPR048300">
    <property type="entry name" value="TACO1_YebC-like_2nd/3rd_dom"/>
</dbReference>
<evidence type="ECO:0000256" key="3">
    <source>
        <dbReference type="ARBA" id="ARBA00023015"/>
    </source>
</evidence>
<reference evidence="9 10" key="1">
    <citation type="journal article" date="2016" name="Nat. Commun.">
        <title>Thousands of microbial genomes shed light on interconnected biogeochemical processes in an aquifer system.</title>
        <authorList>
            <person name="Anantharaman K."/>
            <person name="Brown C.T."/>
            <person name="Hug L.A."/>
            <person name="Sharon I."/>
            <person name="Castelle C.J."/>
            <person name="Probst A.J."/>
            <person name="Thomas B.C."/>
            <person name="Singh A."/>
            <person name="Wilkins M.J."/>
            <person name="Karaoz U."/>
            <person name="Brodie E.L."/>
            <person name="Williams K.H."/>
            <person name="Hubbard S.S."/>
            <person name="Banfield J.F."/>
        </authorList>
    </citation>
    <scope>NUCLEOTIDE SEQUENCE [LARGE SCALE GENOMIC DNA]</scope>
</reference>
<dbReference type="FunFam" id="1.10.10.200:FF:000002">
    <property type="entry name" value="Probable transcriptional regulatory protein CLM62_37755"/>
    <property type="match status" value="1"/>
</dbReference>
<dbReference type="InterPro" id="IPR029072">
    <property type="entry name" value="YebC-like"/>
</dbReference>
<dbReference type="Pfam" id="PF01709">
    <property type="entry name" value="Transcrip_reg"/>
    <property type="match status" value="1"/>
</dbReference>
<evidence type="ECO:0000259" key="8">
    <source>
        <dbReference type="Pfam" id="PF20772"/>
    </source>
</evidence>
<protein>
    <recommendedName>
        <fullName evidence="6">Probable transcriptional regulatory protein A2628_00860</fullName>
    </recommendedName>
</protein>
<evidence type="ECO:0000259" key="7">
    <source>
        <dbReference type="Pfam" id="PF01709"/>
    </source>
</evidence>
<dbReference type="EMBL" id="MGGL01000004">
    <property type="protein sequence ID" value="OGM27338.1"/>
    <property type="molecule type" value="Genomic_DNA"/>
</dbReference>
<name>A0A1F7YL61_9BACT</name>
<dbReference type="InterPro" id="IPR049083">
    <property type="entry name" value="TACO1_YebC_N"/>
</dbReference>
<dbReference type="HAMAP" id="MF_00693">
    <property type="entry name" value="Transcrip_reg_TACO1"/>
    <property type="match status" value="1"/>
</dbReference>
<dbReference type="NCBIfam" id="TIGR01033">
    <property type="entry name" value="YebC/PmpR family DNA-binding transcriptional regulator"/>
    <property type="match status" value="1"/>
</dbReference>
<dbReference type="NCBIfam" id="NF009044">
    <property type="entry name" value="PRK12378.1"/>
    <property type="match status" value="1"/>
</dbReference>
<keyword evidence="5 6" id="KW-0804">Transcription</keyword>
<proteinExistence type="inferred from homology"/>
<dbReference type="SUPFAM" id="SSF75625">
    <property type="entry name" value="YebC-like"/>
    <property type="match status" value="1"/>
</dbReference>
<feature type="domain" description="TACO1/YebC-like second and third" evidence="7">
    <location>
        <begin position="82"/>
        <end position="237"/>
    </location>
</feature>
<evidence type="ECO:0000313" key="10">
    <source>
        <dbReference type="Proteomes" id="UP000179221"/>
    </source>
</evidence>
<dbReference type="InterPro" id="IPR002876">
    <property type="entry name" value="Transcrip_reg_TACO1-like"/>
</dbReference>
<evidence type="ECO:0000256" key="2">
    <source>
        <dbReference type="ARBA" id="ARBA00022490"/>
    </source>
</evidence>
<keyword evidence="4 6" id="KW-0238">DNA-binding</keyword>
<evidence type="ECO:0000256" key="5">
    <source>
        <dbReference type="ARBA" id="ARBA00023163"/>
    </source>
</evidence>
<dbReference type="Gene3D" id="1.10.10.200">
    <property type="match status" value="1"/>
</dbReference>
<organism evidence="9 10">
    <name type="scientific">Candidatus Woesebacteria bacterium RIFCSPHIGHO2_01_FULL_40_22</name>
    <dbReference type="NCBI Taxonomy" id="1802499"/>
    <lineage>
        <taxon>Bacteria</taxon>
        <taxon>Candidatus Woeseibacteriota</taxon>
    </lineage>
</organism>
<dbReference type="PANTHER" id="PTHR12532">
    <property type="entry name" value="TRANSLATIONAL ACTIVATOR OF CYTOCHROME C OXIDASE 1"/>
    <property type="match status" value="1"/>
</dbReference>
<dbReference type="NCBIfam" id="NF001030">
    <property type="entry name" value="PRK00110.1"/>
    <property type="match status" value="1"/>
</dbReference>
<dbReference type="InterPro" id="IPR026564">
    <property type="entry name" value="Transcrip_reg_TACO1-like_dom3"/>
</dbReference>
<dbReference type="AlphaFoldDB" id="A0A1F7YL61"/>
<keyword evidence="3 6" id="KW-0805">Transcription regulation</keyword>
<keyword evidence="2 6" id="KW-0963">Cytoplasm</keyword>
<evidence type="ECO:0000256" key="4">
    <source>
        <dbReference type="ARBA" id="ARBA00023125"/>
    </source>
</evidence>
<dbReference type="Proteomes" id="UP000179221">
    <property type="component" value="Unassembled WGS sequence"/>
</dbReference>
<feature type="domain" description="TACO1/YebC-like N-terminal" evidence="8">
    <location>
        <begin position="5"/>
        <end position="75"/>
    </location>
</feature>
<evidence type="ECO:0000313" key="9">
    <source>
        <dbReference type="EMBL" id="OGM27338.1"/>
    </source>
</evidence>
<comment type="similarity">
    <text evidence="1 6">Belongs to the TACO1 family.</text>
</comment>
<comment type="subcellular location">
    <subcellularLocation>
        <location evidence="6">Cytoplasm</location>
    </subcellularLocation>
</comment>
<accession>A0A1F7YL61</accession>
<comment type="caution">
    <text evidence="9">The sequence shown here is derived from an EMBL/GenBank/DDBJ whole genome shotgun (WGS) entry which is preliminary data.</text>
</comment>
<dbReference type="PANTHER" id="PTHR12532:SF6">
    <property type="entry name" value="TRANSCRIPTIONAL REGULATORY PROTEIN YEBC-RELATED"/>
    <property type="match status" value="1"/>
</dbReference>
<evidence type="ECO:0000256" key="6">
    <source>
        <dbReference type="HAMAP-Rule" id="MF_00693"/>
    </source>
</evidence>
<dbReference type="Gene3D" id="3.30.70.980">
    <property type="match status" value="2"/>
</dbReference>